<reference evidence="4 5" key="1">
    <citation type="submission" date="2019-09" db="EMBL/GenBank/DDBJ databases">
        <title>Bird 10,000 Genomes (B10K) Project - Family phase.</title>
        <authorList>
            <person name="Zhang G."/>
        </authorList>
    </citation>
    <scope>NUCLEOTIDE SEQUENCE [LARGE SCALE GENOMIC DNA]</scope>
    <source>
        <strain evidence="4">B10K-DU-001-31</strain>
        <tissue evidence="4">Muscle</tissue>
    </source>
</reference>
<sequence>YIIESARQRPPKRKYLSSGRKSVFQKLYDLYIEECEKEPEIKKLRRNVNLLEKLVMQETLSCLVVNLYPGNEGYSLMLRGKNGSDSETIRLPYEEGELLEYLDAEELPPILVDLLEKSQVNIFHCGCVIAEIRDYRQSGNMKSPTYQSKHILLRPTMQTLICDVHSITSDNHKWTQEDKLLLESQLILATAEPLCLDPSIAVTCTTNRLLYNKQKMNTRPMKRCFKRYSRSSLNRQQEVAHYSTPPQLRLLDYLQKRKERKAAQQYDLKISKAGNCVDMWKQNPCYLTAPSEVDVEKYAKVEKSIKSDDSQPTVWPAHEMKDDYVFECEVGNQVQKTKLTIFQSLGNPLYYGKIQTLKGDEENDNLLTPSQFLIGSKTDAERVVNQYQELVQNEAKCTVKMFHNSSGSVSHLSPGKEMEQPESVSGSVQSSVLGKGVKHRPPPIKLPSSSGSSSSGNIFSSQQSSGHLKSPTPPPPSKPPGLSRKQSMDLNQVSILSPAAMSPASSSQRSGTPKPSTPTPTNTPSSTPHPSDAQSSTPITLSATPTPQDSGFTPQPTLLTPFAQQQMSLSQALPVMTIPLSTMVTSITTGTTSTQVMANPAGLNFINVVGSVCGAQSLMSGSNPMLGCNTGAIAPAGINLSGILPPGGLVPSALPAAMQSASQAGSPFGLKNTSNLRPLNLLQGSDQGPSNQDQALSAQQAAVINLTGVGNFMQPQATVAILAASNGYGSGSSTSSSPASSTFRQPLKK</sequence>
<gene>
    <name evidence="4" type="primary">Supt20h</name>
    <name evidence="4" type="ORF">QUIMEX_R08099</name>
</gene>
<feature type="region of interest" description="Disordered" evidence="2">
    <location>
        <begin position="405"/>
        <end position="485"/>
    </location>
</feature>
<feature type="compositionally biased region" description="Low complexity" evidence="2">
    <location>
        <begin position="423"/>
        <end position="435"/>
    </location>
</feature>
<feature type="region of interest" description="Disordered" evidence="2">
    <location>
        <begin position="675"/>
        <end position="694"/>
    </location>
</feature>
<evidence type="ECO:0000256" key="2">
    <source>
        <dbReference type="SAM" id="MobiDB-lite"/>
    </source>
</evidence>
<keyword evidence="5" id="KW-1185">Reference proteome</keyword>
<feature type="non-terminal residue" evidence="4">
    <location>
        <position position="1"/>
    </location>
</feature>
<name>A0A7L2FUI6_QUIME</name>
<comment type="caution">
    <text evidence="4">The sequence shown here is derived from an EMBL/GenBank/DDBJ whole genome shotgun (WGS) entry which is preliminary data.</text>
</comment>
<feature type="non-terminal residue" evidence="4">
    <location>
        <position position="749"/>
    </location>
</feature>
<dbReference type="PANTHER" id="PTHR13526">
    <property type="entry name" value="TRANSCRIPTION FACTOR SPT20 HOMOLOG"/>
    <property type="match status" value="1"/>
</dbReference>
<feature type="region of interest" description="Disordered" evidence="2">
    <location>
        <begin position="499"/>
        <end position="558"/>
    </location>
</feature>
<dbReference type="PANTHER" id="PTHR13526:SF8">
    <property type="entry name" value="TRANSCRIPTION FACTOR SPT20 HOMOLOG"/>
    <property type="match status" value="1"/>
</dbReference>
<dbReference type="EMBL" id="VWYF01036811">
    <property type="protein sequence ID" value="NXQ77769.1"/>
    <property type="molecule type" value="Genomic_DNA"/>
</dbReference>
<feature type="compositionally biased region" description="Low complexity" evidence="2">
    <location>
        <begin position="727"/>
        <end position="741"/>
    </location>
</feature>
<feature type="compositionally biased region" description="Polar residues" evidence="2">
    <location>
        <begin position="532"/>
        <end position="558"/>
    </location>
</feature>
<organism evidence="4 5">
    <name type="scientific">Quiscalus mexicanus</name>
    <name type="common">Great-tailed grackle</name>
    <name type="synonym">Cassidix mexicanus</name>
    <dbReference type="NCBI Taxonomy" id="64278"/>
    <lineage>
        <taxon>Eukaryota</taxon>
        <taxon>Metazoa</taxon>
        <taxon>Chordata</taxon>
        <taxon>Craniata</taxon>
        <taxon>Vertebrata</taxon>
        <taxon>Euteleostomi</taxon>
        <taxon>Archelosauria</taxon>
        <taxon>Archosauria</taxon>
        <taxon>Dinosauria</taxon>
        <taxon>Saurischia</taxon>
        <taxon>Theropoda</taxon>
        <taxon>Coelurosauria</taxon>
        <taxon>Aves</taxon>
        <taxon>Neognathae</taxon>
        <taxon>Neoaves</taxon>
        <taxon>Telluraves</taxon>
        <taxon>Australaves</taxon>
        <taxon>Passeriformes</taxon>
        <taxon>Passeroidea</taxon>
        <taxon>Icteridae</taxon>
        <taxon>Quiscalus</taxon>
    </lineage>
</organism>
<feature type="domain" description="Spt20-like SEP" evidence="3">
    <location>
        <begin position="62"/>
        <end position="203"/>
    </location>
</feature>
<feature type="compositionally biased region" description="Low complexity" evidence="2">
    <location>
        <begin position="448"/>
        <end position="470"/>
    </location>
</feature>
<dbReference type="GO" id="GO:0006357">
    <property type="term" value="P:regulation of transcription by RNA polymerase II"/>
    <property type="evidence" value="ECO:0007669"/>
    <property type="project" value="TreeGrafter"/>
</dbReference>
<evidence type="ECO:0000259" key="3">
    <source>
        <dbReference type="Pfam" id="PF12090"/>
    </source>
</evidence>
<proteinExistence type="inferred from homology"/>
<accession>A0A7L2FUI6</accession>
<dbReference type="InterPro" id="IPR046468">
    <property type="entry name" value="Spt20-like_SEP"/>
</dbReference>
<dbReference type="Proteomes" id="UP000552319">
    <property type="component" value="Unassembled WGS sequence"/>
</dbReference>
<feature type="compositionally biased region" description="Low complexity" evidence="2">
    <location>
        <begin position="499"/>
        <end position="531"/>
    </location>
</feature>
<dbReference type="Pfam" id="PF12090">
    <property type="entry name" value="Spt20_SEP"/>
    <property type="match status" value="1"/>
</dbReference>
<evidence type="ECO:0000313" key="5">
    <source>
        <dbReference type="Proteomes" id="UP000552319"/>
    </source>
</evidence>
<dbReference type="GO" id="GO:0003712">
    <property type="term" value="F:transcription coregulator activity"/>
    <property type="evidence" value="ECO:0007669"/>
    <property type="project" value="InterPro"/>
</dbReference>
<comment type="similarity">
    <text evidence="1">Belongs to the SPT20 family.</text>
</comment>
<evidence type="ECO:0000256" key="1">
    <source>
        <dbReference type="ARBA" id="ARBA00009112"/>
    </source>
</evidence>
<dbReference type="GO" id="GO:0000124">
    <property type="term" value="C:SAGA complex"/>
    <property type="evidence" value="ECO:0007669"/>
    <property type="project" value="InterPro"/>
</dbReference>
<dbReference type="InterPro" id="IPR021950">
    <property type="entry name" value="Spt20"/>
</dbReference>
<feature type="region of interest" description="Disordered" evidence="2">
    <location>
        <begin position="727"/>
        <end position="749"/>
    </location>
</feature>
<evidence type="ECO:0000313" key="4">
    <source>
        <dbReference type="EMBL" id="NXQ77769.1"/>
    </source>
</evidence>
<dbReference type="AlphaFoldDB" id="A0A7L2FUI6"/>
<protein>
    <submittedName>
        <fullName evidence="4">SP20H factor</fullName>
    </submittedName>
</protein>